<evidence type="ECO:0000256" key="1">
    <source>
        <dbReference type="SAM" id="Phobius"/>
    </source>
</evidence>
<feature type="transmembrane region" description="Helical" evidence="1">
    <location>
        <begin position="192"/>
        <end position="209"/>
    </location>
</feature>
<name>A0ABV5F240_9FLAO</name>
<evidence type="ECO:0008006" key="4">
    <source>
        <dbReference type="Google" id="ProtNLM"/>
    </source>
</evidence>
<evidence type="ECO:0000313" key="3">
    <source>
        <dbReference type="Proteomes" id="UP001589605"/>
    </source>
</evidence>
<reference evidence="2 3" key="1">
    <citation type="submission" date="2024-09" db="EMBL/GenBank/DDBJ databases">
        <authorList>
            <person name="Sun Q."/>
            <person name="Mori K."/>
        </authorList>
    </citation>
    <scope>NUCLEOTIDE SEQUENCE [LARGE SCALE GENOMIC DNA]</scope>
    <source>
        <strain evidence="2 3">CECT 8286</strain>
    </source>
</reference>
<feature type="transmembrane region" description="Helical" evidence="1">
    <location>
        <begin position="32"/>
        <end position="58"/>
    </location>
</feature>
<organism evidence="2 3">
    <name type="scientific">Formosa undariae</name>
    <dbReference type="NCBI Taxonomy" id="1325436"/>
    <lineage>
        <taxon>Bacteria</taxon>
        <taxon>Pseudomonadati</taxon>
        <taxon>Bacteroidota</taxon>
        <taxon>Flavobacteriia</taxon>
        <taxon>Flavobacteriales</taxon>
        <taxon>Flavobacteriaceae</taxon>
        <taxon>Formosa</taxon>
    </lineage>
</organism>
<keyword evidence="1" id="KW-1133">Transmembrane helix</keyword>
<accession>A0ABV5F240</accession>
<keyword evidence="1" id="KW-0812">Transmembrane</keyword>
<keyword evidence="1" id="KW-0472">Membrane</keyword>
<dbReference type="RefSeq" id="WP_382382697.1">
    <property type="nucleotide sequence ID" value="NZ_JBHMEZ010000011.1"/>
</dbReference>
<dbReference type="Proteomes" id="UP001589605">
    <property type="component" value="Unassembled WGS sequence"/>
</dbReference>
<dbReference type="EMBL" id="JBHMEZ010000011">
    <property type="protein sequence ID" value="MFB9053506.1"/>
    <property type="molecule type" value="Genomic_DNA"/>
</dbReference>
<evidence type="ECO:0000313" key="2">
    <source>
        <dbReference type="EMBL" id="MFB9053506.1"/>
    </source>
</evidence>
<gene>
    <name evidence="2" type="ORF">ACFFVB_10495</name>
</gene>
<comment type="caution">
    <text evidence="2">The sequence shown here is derived from an EMBL/GenBank/DDBJ whole genome shotgun (WGS) entry which is preliminary data.</text>
</comment>
<keyword evidence="3" id="KW-1185">Reference proteome</keyword>
<protein>
    <recommendedName>
        <fullName evidence="4">DUF975 family protein</fullName>
    </recommendedName>
</protein>
<sequence>MFLSEFGQKVNQAKTLDFGAIFSQSIELFKKVWLQGLITILISIAAILPLYCIVYIPLLMIGVDPDIIGQNEELNVSFLILIGLFFIAFAIVASSFGIALMSAFYRICKQKDLGESVKDDYFYYFKKAYFLKLMKLSIVGIAISVLASLLFLLPLFYVMVPISFLTVIFAFNPEARVTDIVKASFKLGNKKWLITFGLMLVCGFLAEIVGMMLCFVGLFATVSFAYLPLYIIYKEVIGFENSEEEESVFIETTI</sequence>
<feature type="transmembrane region" description="Helical" evidence="1">
    <location>
        <begin position="78"/>
        <end position="108"/>
    </location>
</feature>
<proteinExistence type="predicted"/>
<feature type="transmembrane region" description="Helical" evidence="1">
    <location>
        <begin position="129"/>
        <end position="149"/>
    </location>
</feature>